<dbReference type="Gene3D" id="3.10.20.70">
    <property type="entry name" value="Glutamine synthetase, N-terminal domain"/>
    <property type="match status" value="1"/>
</dbReference>
<dbReference type="GO" id="GO:0005524">
    <property type="term" value="F:ATP binding"/>
    <property type="evidence" value="ECO:0007669"/>
    <property type="project" value="UniProtKB-KW"/>
</dbReference>
<dbReference type="Pfam" id="PF00120">
    <property type="entry name" value="Gln-synt_C"/>
    <property type="match status" value="1"/>
</dbReference>
<dbReference type="InterPro" id="IPR036651">
    <property type="entry name" value="Gln_synt_N_sf"/>
</dbReference>
<dbReference type="GO" id="GO:0006542">
    <property type="term" value="P:glutamine biosynthetic process"/>
    <property type="evidence" value="ECO:0007669"/>
    <property type="project" value="InterPro"/>
</dbReference>
<evidence type="ECO:0000256" key="8">
    <source>
        <dbReference type="ARBA" id="ARBA00022840"/>
    </source>
</evidence>
<comment type="similarity">
    <text evidence="3 11 12">Belongs to the glutamine synthetase family.</text>
</comment>
<keyword evidence="8 13" id="KW-0067">ATP-binding</keyword>
<dbReference type="AlphaFoldDB" id="A0AAP2DSG0"/>
<evidence type="ECO:0000256" key="4">
    <source>
        <dbReference type="ARBA" id="ARBA00012937"/>
    </source>
</evidence>
<keyword evidence="6 13" id="KW-0436">Ligase</keyword>
<evidence type="ECO:0000259" key="15">
    <source>
        <dbReference type="PROSITE" id="PS51987"/>
    </source>
</evidence>
<dbReference type="PROSITE" id="PS51986">
    <property type="entry name" value="GS_BETA_GRASP"/>
    <property type="match status" value="1"/>
</dbReference>
<evidence type="ECO:0000256" key="10">
    <source>
        <dbReference type="ARBA" id="ARBA00049436"/>
    </source>
</evidence>
<dbReference type="PROSITE" id="PS51987">
    <property type="entry name" value="GS_CATALYTIC"/>
    <property type="match status" value="1"/>
</dbReference>
<evidence type="ECO:0000259" key="14">
    <source>
        <dbReference type="PROSITE" id="PS51986"/>
    </source>
</evidence>
<dbReference type="GO" id="GO:0005737">
    <property type="term" value="C:cytoplasm"/>
    <property type="evidence" value="ECO:0007669"/>
    <property type="project" value="UniProtKB-SubCell"/>
</dbReference>
<feature type="domain" description="GS catalytic" evidence="15">
    <location>
        <begin position="90"/>
        <end position="347"/>
    </location>
</feature>
<evidence type="ECO:0000256" key="12">
    <source>
        <dbReference type="RuleBase" id="RU000384"/>
    </source>
</evidence>
<feature type="domain" description="GS beta-grasp" evidence="14">
    <location>
        <begin position="7"/>
        <end position="88"/>
    </location>
</feature>
<dbReference type="InterPro" id="IPR008147">
    <property type="entry name" value="Gln_synt_N"/>
</dbReference>
<dbReference type="Proteomes" id="UP001319200">
    <property type="component" value="Unassembled WGS sequence"/>
</dbReference>
<dbReference type="EMBL" id="JAHESF010000041">
    <property type="protein sequence ID" value="MBT1700483.1"/>
    <property type="molecule type" value="Genomic_DNA"/>
</dbReference>
<evidence type="ECO:0000313" key="16">
    <source>
        <dbReference type="EMBL" id="MBT1700483.1"/>
    </source>
</evidence>
<dbReference type="PROSITE" id="PS00180">
    <property type="entry name" value="GLNA_1"/>
    <property type="match status" value="1"/>
</dbReference>
<evidence type="ECO:0000256" key="1">
    <source>
        <dbReference type="ARBA" id="ARBA00003117"/>
    </source>
</evidence>
<keyword evidence="17" id="KW-1185">Reference proteome</keyword>
<comment type="caution">
    <text evidence="16">The sequence shown here is derived from an EMBL/GenBank/DDBJ whole genome shotgun (WGS) entry which is preliminary data.</text>
</comment>
<dbReference type="GO" id="GO:0004356">
    <property type="term" value="F:glutamine synthetase activity"/>
    <property type="evidence" value="ECO:0007669"/>
    <property type="project" value="UniProtKB-EC"/>
</dbReference>
<comment type="catalytic activity">
    <reaction evidence="10 13">
        <text>L-glutamate + NH4(+) + ATP = L-glutamine + ADP + phosphate + H(+)</text>
        <dbReference type="Rhea" id="RHEA:16169"/>
        <dbReference type="ChEBI" id="CHEBI:15378"/>
        <dbReference type="ChEBI" id="CHEBI:28938"/>
        <dbReference type="ChEBI" id="CHEBI:29985"/>
        <dbReference type="ChEBI" id="CHEBI:30616"/>
        <dbReference type="ChEBI" id="CHEBI:43474"/>
        <dbReference type="ChEBI" id="CHEBI:58359"/>
        <dbReference type="ChEBI" id="CHEBI:456216"/>
        <dbReference type="EC" id="6.3.1.2"/>
    </reaction>
</comment>
<evidence type="ECO:0000256" key="6">
    <source>
        <dbReference type="ARBA" id="ARBA00022598"/>
    </source>
</evidence>
<evidence type="ECO:0000256" key="13">
    <source>
        <dbReference type="RuleBase" id="RU004356"/>
    </source>
</evidence>
<accession>A0AAP2DSG0</accession>
<dbReference type="RefSeq" id="WP_254169155.1">
    <property type="nucleotide sequence ID" value="NZ_JAHESF010000041.1"/>
</dbReference>
<dbReference type="InterPro" id="IPR027303">
    <property type="entry name" value="Gln_synth_gly_rich_site"/>
</dbReference>
<evidence type="ECO:0000256" key="11">
    <source>
        <dbReference type="PROSITE-ProRule" id="PRU01330"/>
    </source>
</evidence>
<sequence>MSTKSKTKLEYIWLDGYKPTQSLRSKTKVVRDFGGSLEDCPMWSFDGSSTEQAPGGSSDCLLQPVALFPDPARTNAYLVMCEVLSPDGTPHPTNGRATIDDDDNDFWFGFEQEYFLWVPETNKPLGFPAQGYPAPQGQYYCSVGAKNAFGRHIVEEHLDYCLAAGINVEGINAEVATGQWEFQVFSKGAKAAGDQVWVARYLLERTAEKYNVAINWHCKPLGATDWNGSGMHANFSNSLLRTAGSKEVYETVCKAFSPLVKEHIEVYGADNHLRLTGKHETQSIDKFSFGVSDRGASIRIPIATVENGWKGWLEDRRPNSAADPYKVAARIIKTVKTVPAYATVNGR</sequence>
<comment type="subcellular location">
    <subcellularLocation>
        <location evidence="2">Cytoplasm</location>
    </subcellularLocation>
</comment>
<comment type="subunit">
    <text evidence="9">Homooctamer and homotetramer.</text>
</comment>
<dbReference type="InterPro" id="IPR008146">
    <property type="entry name" value="Gln_synth_cat_dom"/>
</dbReference>
<dbReference type="EC" id="6.3.1.2" evidence="4 13"/>
<dbReference type="SMART" id="SM01230">
    <property type="entry name" value="Gln-synt_C"/>
    <property type="match status" value="1"/>
</dbReference>
<dbReference type="InterPro" id="IPR014746">
    <property type="entry name" value="Gln_synth/guanido_kin_cat_dom"/>
</dbReference>
<gene>
    <name evidence="16" type="ORF">KK083_26585</name>
</gene>
<dbReference type="PANTHER" id="PTHR20852">
    <property type="entry name" value="GLUTAMINE SYNTHETASE"/>
    <property type="match status" value="1"/>
</dbReference>
<evidence type="ECO:0000256" key="3">
    <source>
        <dbReference type="ARBA" id="ARBA00009897"/>
    </source>
</evidence>
<dbReference type="SUPFAM" id="SSF55931">
    <property type="entry name" value="Glutamine synthetase/guanido kinase"/>
    <property type="match status" value="1"/>
</dbReference>
<keyword evidence="5" id="KW-0963">Cytoplasm</keyword>
<name>A0AAP2DSG0_9BACT</name>
<evidence type="ECO:0000313" key="17">
    <source>
        <dbReference type="Proteomes" id="UP001319200"/>
    </source>
</evidence>
<dbReference type="FunFam" id="3.30.590.10:FF:000011">
    <property type="entry name" value="Glutamine synthetase"/>
    <property type="match status" value="1"/>
</dbReference>
<evidence type="ECO:0000256" key="5">
    <source>
        <dbReference type="ARBA" id="ARBA00022490"/>
    </source>
</evidence>
<dbReference type="InterPro" id="IPR050292">
    <property type="entry name" value="Glutamine_Synthetase"/>
</dbReference>
<organism evidence="16 17">
    <name type="scientific">Chryseosolibacter histidini</name>
    <dbReference type="NCBI Taxonomy" id="2782349"/>
    <lineage>
        <taxon>Bacteria</taxon>
        <taxon>Pseudomonadati</taxon>
        <taxon>Bacteroidota</taxon>
        <taxon>Cytophagia</taxon>
        <taxon>Cytophagales</taxon>
        <taxon>Chryseotaleaceae</taxon>
        <taxon>Chryseosolibacter</taxon>
    </lineage>
</organism>
<dbReference type="Gene3D" id="3.30.590.10">
    <property type="entry name" value="Glutamine synthetase/guanido kinase, catalytic domain"/>
    <property type="match status" value="1"/>
</dbReference>
<proteinExistence type="inferred from homology"/>
<reference evidence="16 17" key="1">
    <citation type="submission" date="2021-05" db="EMBL/GenBank/DDBJ databases">
        <title>A Polyphasic approach of four new species of the genus Ohtaekwangia: Ohtaekwangia histidinii sp. nov., Ohtaekwangia cretensis sp. nov., Ohtaekwangia indiensis sp. nov., Ohtaekwangia reichenbachii sp. nov. from diverse environment.</title>
        <authorList>
            <person name="Octaviana S."/>
        </authorList>
    </citation>
    <scope>NUCLEOTIDE SEQUENCE [LARGE SCALE GENOMIC DNA]</scope>
    <source>
        <strain evidence="16 17">PWU4</strain>
    </source>
</reference>
<dbReference type="PANTHER" id="PTHR20852:SF57">
    <property type="entry name" value="GLUTAMINE SYNTHETASE 2 CYTOPLASMIC"/>
    <property type="match status" value="1"/>
</dbReference>
<comment type="function">
    <text evidence="1">Catalyzes the ATP-dependent biosynthesis of glutamine from glutamate and ammonia.</text>
</comment>
<keyword evidence="7 13" id="KW-0547">Nucleotide-binding</keyword>
<dbReference type="Pfam" id="PF03951">
    <property type="entry name" value="Gln-synt_N"/>
    <property type="match status" value="1"/>
</dbReference>
<dbReference type="PROSITE" id="PS00181">
    <property type="entry name" value="GLNA_ATP"/>
    <property type="match status" value="1"/>
</dbReference>
<evidence type="ECO:0000256" key="9">
    <source>
        <dbReference type="ARBA" id="ARBA00038740"/>
    </source>
</evidence>
<dbReference type="InterPro" id="IPR027302">
    <property type="entry name" value="Gln_synth_N_conserv_site"/>
</dbReference>
<dbReference type="SUPFAM" id="SSF54368">
    <property type="entry name" value="Glutamine synthetase, N-terminal domain"/>
    <property type="match status" value="1"/>
</dbReference>
<evidence type="ECO:0000256" key="7">
    <source>
        <dbReference type="ARBA" id="ARBA00022741"/>
    </source>
</evidence>
<evidence type="ECO:0000256" key="2">
    <source>
        <dbReference type="ARBA" id="ARBA00004496"/>
    </source>
</evidence>
<protein>
    <recommendedName>
        <fullName evidence="4 13">Glutamine synthetase</fullName>
        <ecNumber evidence="4 13">6.3.1.2</ecNumber>
    </recommendedName>
</protein>